<evidence type="ECO:0000313" key="2">
    <source>
        <dbReference type="EMBL" id="EFZ16021.1"/>
    </source>
</evidence>
<dbReference type="AlphaFoldDB" id="E9ITT2"/>
<dbReference type="HOGENOM" id="CLU_870393_0_0_1"/>
<name>E9ITT2_SOLIN</name>
<proteinExistence type="predicted"/>
<feature type="region of interest" description="Disordered" evidence="1">
    <location>
        <begin position="161"/>
        <end position="213"/>
    </location>
</feature>
<sequence>MVWVKLASVGEKIEVIKRKAKLRERREWIVDDLTEKERRIEWWIRKEAERIRREGRKVRVEYMKIWIEEKLWVWDEFKDELRERHEKEVREWKGGWRRVEGELTPDERARWAGVLAKSAGEDSVLLADGRRKTGGGQQDNSAIGSIGTRFFDTVVFAPPPPIKEGSTPIRVRGGGSSGEDLADPPRRRRQGLSQFRAEPMDVDRREEEEEAMAGNPLEPWEVEERGGEMVIVKMATEDCKREVMLNKWRLKGKEVWIKEDLTWEERRINWKARRVASERGWKGNRVRIGQKGAWIGGDWWSWDEESGELRRGGERRATVE</sequence>
<evidence type="ECO:0000256" key="1">
    <source>
        <dbReference type="SAM" id="MobiDB-lite"/>
    </source>
</evidence>
<feature type="non-terminal residue" evidence="2">
    <location>
        <position position="320"/>
    </location>
</feature>
<protein>
    <submittedName>
        <fullName evidence="2">Uncharacterized protein</fullName>
    </submittedName>
</protein>
<accession>E9ITT2</accession>
<gene>
    <name evidence="2" type="ORF">SINV_12108</name>
</gene>
<organism>
    <name type="scientific">Solenopsis invicta</name>
    <name type="common">Red imported fire ant</name>
    <name type="synonym">Solenopsis wagneri</name>
    <dbReference type="NCBI Taxonomy" id="13686"/>
    <lineage>
        <taxon>Eukaryota</taxon>
        <taxon>Metazoa</taxon>
        <taxon>Ecdysozoa</taxon>
        <taxon>Arthropoda</taxon>
        <taxon>Hexapoda</taxon>
        <taxon>Insecta</taxon>
        <taxon>Pterygota</taxon>
        <taxon>Neoptera</taxon>
        <taxon>Endopterygota</taxon>
        <taxon>Hymenoptera</taxon>
        <taxon>Apocrita</taxon>
        <taxon>Aculeata</taxon>
        <taxon>Formicoidea</taxon>
        <taxon>Formicidae</taxon>
        <taxon>Myrmicinae</taxon>
        <taxon>Solenopsis</taxon>
    </lineage>
</organism>
<reference evidence="2" key="1">
    <citation type="journal article" date="2011" name="Proc. Natl. Acad. Sci. U.S.A.">
        <title>The genome of the fire ant Solenopsis invicta.</title>
        <authorList>
            <person name="Wurm Y."/>
            <person name="Wang J."/>
            <person name="Riba-Grognuz O."/>
            <person name="Corona M."/>
            <person name="Nygaard S."/>
            <person name="Hunt B.G."/>
            <person name="Ingram K.K."/>
            <person name="Falquet L."/>
            <person name="Nipitwattanaphon M."/>
            <person name="Gotzek D."/>
            <person name="Dijkstra M.B."/>
            <person name="Oettler J."/>
            <person name="Comtesse F."/>
            <person name="Shih C.J."/>
            <person name="Wu W.J."/>
            <person name="Yang C.C."/>
            <person name="Thomas J."/>
            <person name="Beaudoing E."/>
            <person name="Pradervand S."/>
            <person name="Flegel V."/>
            <person name="Cook E.D."/>
            <person name="Fabbretti R."/>
            <person name="Stockinger H."/>
            <person name="Long L."/>
            <person name="Farmerie W.G."/>
            <person name="Oakey J."/>
            <person name="Boomsma J.J."/>
            <person name="Pamilo P."/>
            <person name="Yi S.V."/>
            <person name="Heinze J."/>
            <person name="Goodisman M.A."/>
            <person name="Farinelli L."/>
            <person name="Harshman K."/>
            <person name="Hulo N."/>
            <person name="Cerutti L."/>
            <person name="Xenarios I."/>
            <person name="Shoemaker D."/>
            <person name="Keller L."/>
        </authorList>
    </citation>
    <scope>NUCLEOTIDE SEQUENCE [LARGE SCALE GENOMIC DNA]</scope>
</reference>
<dbReference type="EMBL" id="GL765684">
    <property type="protein sequence ID" value="EFZ16021.1"/>
    <property type="molecule type" value="Genomic_DNA"/>
</dbReference>